<dbReference type="AlphaFoldDB" id="A0A8H6IE94"/>
<organism evidence="4 5">
    <name type="scientific">Ephemerocybe angulata</name>
    <dbReference type="NCBI Taxonomy" id="980116"/>
    <lineage>
        <taxon>Eukaryota</taxon>
        <taxon>Fungi</taxon>
        <taxon>Dikarya</taxon>
        <taxon>Basidiomycota</taxon>
        <taxon>Agaricomycotina</taxon>
        <taxon>Agaricomycetes</taxon>
        <taxon>Agaricomycetidae</taxon>
        <taxon>Agaricales</taxon>
        <taxon>Agaricineae</taxon>
        <taxon>Psathyrellaceae</taxon>
        <taxon>Ephemerocybe</taxon>
    </lineage>
</organism>
<reference evidence="4 5" key="1">
    <citation type="submission" date="2020-07" db="EMBL/GenBank/DDBJ databases">
        <title>Comparative genomics of pyrophilous fungi reveals a link between fire events and developmental genes.</title>
        <authorList>
            <consortium name="DOE Joint Genome Institute"/>
            <person name="Steindorff A.S."/>
            <person name="Carver A."/>
            <person name="Calhoun S."/>
            <person name="Stillman K."/>
            <person name="Liu H."/>
            <person name="Lipzen A."/>
            <person name="Pangilinan J."/>
            <person name="Labutti K."/>
            <person name="Bruns T.D."/>
            <person name="Grigoriev I.V."/>
        </authorList>
    </citation>
    <scope>NUCLEOTIDE SEQUENCE [LARGE SCALE GENOMIC DNA]</scope>
    <source>
        <strain evidence="4 5">CBS 144469</strain>
    </source>
</reference>
<feature type="transmembrane region" description="Helical" evidence="2">
    <location>
        <begin position="217"/>
        <end position="239"/>
    </location>
</feature>
<feature type="region of interest" description="Disordered" evidence="1">
    <location>
        <begin position="243"/>
        <end position="269"/>
    </location>
</feature>
<evidence type="ECO:0000256" key="2">
    <source>
        <dbReference type="SAM" id="Phobius"/>
    </source>
</evidence>
<name>A0A8H6IE94_9AGAR</name>
<evidence type="ECO:0000313" key="4">
    <source>
        <dbReference type="EMBL" id="KAF6763995.1"/>
    </source>
</evidence>
<dbReference type="EMBL" id="JACGCI010000005">
    <property type="protein sequence ID" value="KAF6763995.1"/>
    <property type="molecule type" value="Genomic_DNA"/>
</dbReference>
<keyword evidence="2" id="KW-0812">Transmembrane</keyword>
<evidence type="ECO:0000256" key="1">
    <source>
        <dbReference type="SAM" id="MobiDB-lite"/>
    </source>
</evidence>
<keyword evidence="2" id="KW-1133">Transmembrane helix</keyword>
<evidence type="ECO:0000256" key="3">
    <source>
        <dbReference type="SAM" id="SignalP"/>
    </source>
</evidence>
<protein>
    <submittedName>
        <fullName evidence="4">Uncharacterized protein</fullName>
    </submittedName>
</protein>
<keyword evidence="3" id="KW-0732">Signal</keyword>
<dbReference type="OrthoDB" id="3362711at2759"/>
<feature type="region of interest" description="Disordered" evidence="1">
    <location>
        <begin position="157"/>
        <end position="215"/>
    </location>
</feature>
<feature type="compositionally biased region" description="Low complexity" evidence="1">
    <location>
        <begin position="165"/>
        <end position="198"/>
    </location>
</feature>
<dbReference type="Proteomes" id="UP000521943">
    <property type="component" value="Unassembled WGS sequence"/>
</dbReference>
<evidence type="ECO:0000313" key="5">
    <source>
        <dbReference type="Proteomes" id="UP000521943"/>
    </source>
</evidence>
<proteinExistence type="predicted"/>
<keyword evidence="2" id="KW-0472">Membrane</keyword>
<sequence length="269" mass="28261">MLARLSLLSLLLNTGLPVTYGQTSNVTCLPYYEWTSNSQKQTPCQVASSLLSLCNGGKPFDVVPLSAGQHYQGPTTVSGSNPCVCSTVTYSLMTACGLCQGRSVLRWSEWSTNCPIVSLRQFSRPLPSGLRVPAWAYLDVKEKDAFDQFLAKDNANSTESTSALAPTTTSQTGPATSTALSDTTTSNSEASASTTAESSEGEGAETPKPDLKNANRVGGAVVGSILGIALIFGVGTIALKRRRRAQYPHPNEDQPQPVTKPGSGGAQPA</sequence>
<accession>A0A8H6IE94</accession>
<keyword evidence="5" id="KW-1185">Reference proteome</keyword>
<comment type="caution">
    <text evidence="4">The sequence shown here is derived from an EMBL/GenBank/DDBJ whole genome shotgun (WGS) entry which is preliminary data.</text>
</comment>
<feature type="chain" id="PRO_5034364085" evidence="3">
    <location>
        <begin position="22"/>
        <end position="269"/>
    </location>
</feature>
<gene>
    <name evidence="4" type="ORF">DFP72DRAFT_873942</name>
</gene>
<feature type="signal peptide" evidence="3">
    <location>
        <begin position="1"/>
        <end position="21"/>
    </location>
</feature>